<keyword evidence="3" id="KW-0862">Zinc</keyword>
<dbReference type="GO" id="GO:0008270">
    <property type="term" value="F:zinc ion binding"/>
    <property type="evidence" value="ECO:0007669"/>
    <property type="project" value="UniProtKB-KW"/>
</dbReference>
<sequence>MTRRSAVTTGIWRLCQAAGSGGRSDVRFLFLCLEMIRNSPAKQGSPVVTTSGARVVPVPQTSSASSSPTKLMVPENLTLKQREQIQMALTNYTTPELVVVKMGNGRLKITAKDSIVVDDPIETTKKTTRTETCMKCKRQIDGEELFFHLPIDPDRRRTWGKILGLSYEKLMSATTSCDTICSDHFTDACLSKYGYNKTSVETHGEPYNTDLPNEEMSSYGSHMNCCIKWQCTLCKFHSRSVIVLREHVLKQHLSGAGERQLIRDLQDGKVNLLCPFCRKTGYGYKTVSGFLKHLQTQPGEHLYLKRIASKAQTKCRMQFLEPNDRWESWTEDNIVLGMYGALMHKIKRKVAKNDVELANISGGGSKSISPERFDSPTVITVIKVPEPVARRSPSTVSKVFSSQSEEPPAKISPPPVLQQVPKPPSALILRRAPPLASATTTTVVPAAKPSAPDPSFVLPNETSTGEVITSKAVQPNPDRPRVTRIFSPIRVNAGFVDFAQKLKSLPSSPAAKRLYREGAASHNSSPVHEYTLKKSAEAAAVRMRLFGADAESPGPSPARLRLTPKEPKIESSRLTESPRKNPQPPGMPLETFINEAVSASNNTPSKNRKSREEMKLLRAQQQPAFPVGNPVFISIEDVASNFARSKQPLKRTYSSSAIAESVSSPTVAKEAHLSNSQPLVSSTDMKDFADRRIISKKARQNLFGCLSSDEEVVEKPAPKVVQPGQVRQIIVRKAIHGKPNPLSQNPAIQRKLIALRTKSGLPTTVEDAIQKADDDVNKLRYSAMEPAKIPAETQAPTPPAEVPPRSITKKIRILRANKPSCQL</sequence>
<feature type="region of interest" description="Disordered" evidence="6">
    <location>
        <begin position="392"/>
        <end position="417"/>
    </location>
</feature>
<dbReference type="GO" id="GO:0003677">
    <property type="term" value="F:DNA binding"/>
    <property type="evidence" value="ECO:0007669"/>
    <property type="project" value="UniProtKB-UniRule"/>
</dbReference>
<feature type="compositionally biased region" description="Polar residues" evidence="6">
    <location>
        <begin position="392"/>
        <end position="405"/>
    </location>
</feature>
<evidence type="ECO:0000256" key="1">
    <source>
        <dbReference type="ARBA" id="ARBA00022723"/>
    </source>
</evidence>
<feature type="domain" description="THAP-type" evidence="7">
    <location>
        <begin position="129"/>
        <end position="209"/>
    </location>
</feature>
<gene>
    <name evidence="8" type="ORF">QR680_012169</name>
</gene>
<dbReference type="AlphaFoldDB" id="A0AA39M0B2"/>
<dbReference type="EMBL" id="JAUCMV010000002">
    <property type="protein sequence ID" value="KAK0415879.1"/>
    <property type="molecule type" value="Genomic_DNA"/>
</dbReference>
<feature type="compositionally biased region" description="Basic and acidic residues" evidence="6">
    <location>
        <begin position="563"/>
        <end position="579"/>
    </location>
</feature>
<comment type="caution">
    <text evidence="8">The sequence shown here is derived from an EMBL/GenBank/DDBJ whole genome shotgun (WGS) entry which is preliminary data.</text>
</comment>
<dbReference type="InterPro" id="IPR006612">
    <property type="entry name" value="THAP_Znf"/>
</dbReference>
<name>A0AA39M0B2_9BILA</name>
<keyword evidence="4 5" id="KW-0238">DNA-binding</keyword>
<keyword evidence="9" id="KW-1185">Reference proteome</keyword>
<dbReference type="SUPFAM" id="SSF57716">
    <property type="entry name" value="Glucocorticoid receptor-like (DNA-binding domain)"/>
    <property type="match status" value="1"/>
</dbReference>
<evidence type="ECO:0000256" key="2">
    <source>
        <dbReference type="ARBA" id="ARBA00022771"/>
    </source>
</evidence>
<protein>
    <recommendedName>
        <fullName evidence="7">THAP-type domain-containing protein</fullName>
    </recommendedName>
</protein>
<feature type="region of interest" description="Disordered" evidence="6">
    <location>
        <begin position="547"/>
        <end position="590"/>
    </location>
</feature>
<reference evidence="8" key="1">
    <citation type="submission" date="2023-06" db="EMBL/GenBank/DDBJ databases">
        <title>Genomic analysis of the entomopathogenic nematode Steinernema hermaphroditum.</title>
        <authorList>
            <person name="Schwarz E.M."/>
            <person name="Heppert J.K."/>
            <person name="Baniya A."/>
            <person name="Schwartz H.T."/>
            <person name="Tan C.-H."/>
            <person name="Antoshechkin I."/>
            <person name="Sternberg P.W."/>
            <person name="Goodrich-Blair H."/>
            <person name="Dillman A.R."/>
        </authorList>
    </citation>
    <scope>NUCLEOTIDE SEQUENCE</scope>
    <source>
        <strain evidence="8">PS9179</strain>
        <tissue evidence="8">Whole animal</tissue>
    </source>
</reference>
<accession>A0AA39M0B2</accession>
<dbReference type="InterPro" id="IPR013087">
    <property type="entry name" value="Znf_C2H2_type"/>
</dbReference>
<evidence type="ECO:0000259" key="7">
    <source>
        <dbReference type="PROSITE" id="PS50950"/>
    </source>
</evidence>
<proteinExistence type="predicted"/>
<dbReference type="Pfam" id="PF05485">
    <property type="entry name" value="THAP"/>
    <property type="match status" value="1"/>
</dbReference>
<keyword evidence="1" id="KW-0479">Metal-binding</keyword>
<evidence type="ECO:0000256" key="4">
    <source>
        <dbReference type="ARBA" id="ARBA00023125"/>
    </source>
</evidence>
<feature type="region of interest" description="Disordered" evidence="6">
    <location>
        <begin position="787"/>
        <end position="810"/>
    </location>
</feature>
<dbReference type="SMART" id="SM00355">
    <property type="entry name" value="ZnF_C2H2"/>
    <property type="match status" value="2"/>
</dbReference>
<keyword evidence="2 5" id="KW-0863">Zinc-finger</keyword>
<evidence type="ECO:0000256" key="3">
    <source>
        <dbReference type="ARBA" id="ARBA00022833"/>
    </source>
</evidence>
<evidence type="ECO:0000256" key="5">
    <source>
        <dbReference type="PROSITE-ProRule" id="PRU00309"/>
    </source>
</evidence>
<evidence type="ECO:0000313" key="9">
    <source>
        <dbReference type="Proteomes" id="UP001175271"/>
    </source>
</evidence>
<evidence type="ECO:0000256" key="6">
    <source>
        <dbReference type="SAM" id="MobiDB-lite"/>
    </source>
</evidence>
<evidence type="ECO:0000313" key="8">
    <source>
        <dbReference type="EMBL" id="KAK0415879.1"/>
    </source>
</evidence>
<dbReference type="Proteomes" id="UP001175271">
    <property type="component" value="Unassembled WGS sequence"/>
</dbReference>
<organism evidence="8 9">
    <name type="scientific">Steinernema hermaphroditum</name>
    <dbReference type="NCBI Taxonomy" id="289476"/>
    <lineage>
        <taxon>Eukaryota</taxon>
        <taxon>Metazoa</taxon>
        <taxon>Ecdysozoa</taxon>
        <taxon>Nematoda</taxon>
        <taxon>Chromadorea</taxon>
        <taxon>Rhabditida</taxon>
        <taxon>Tylenchina</taxon>
        <taxon>Panagrolaimomorpha</taxon>
        <taxon>Strongyloidoidea</taxon>
        <taxon>Steinernematidae</taxon>
        <taxon>Steinernema</taxon>
    </lineage>
</organism>
<dbReference type="PROSITE" id="PS50950">
    <property type="entry name" value="ZF_THAP"/>
    <property type="match status" value="1"/>
</dbReference>